<evidence type="ECO:0000313" key="1">
    <source>
        <dbReference type="EMBL" id="PNT47499.1"/>
    </source>
</evidence>
<reference evidence="1 2" key="1">
    <citation type="journal article" date="2006" name="Science">
        <title>The genome of black cottonwood, Populus trichocarpa (Torr. &amp; Gray).</title>
        <authorList>
            <person name="Tuskan G.A."/>
            <person name="Difazio S."/>
            <person name="Jansson S."/>
            <person name="Bohlmann J."/>
            <person name="Grigoriev I."/>
            <person name="Hellsten U."/>
            <person name="Putnam N."/>
            <person name="Ralph S."/>
            <person name="Rombauts S."/>
            <person name="Salamov A."/>
            <person name="Schein J."/>
            <person name="Sterck L."/>
            <person name="Aerts A."/>
            <person name="Bhalerao R.R."/>
            <person name="Bhalerao R.P."/>
            <person name="Blaudez D."/>
            <person name="Boerjan W."/>
            <person name="Brun A."/>
            <person name="Brunner A."/>
            <person name="Busov V."/>
            <person name="Campbell M."/>
            <person name="Carlson J."/>
            <person name="Chalot M."/>
            <person name="Chapman J."/>
            <person name="Chen G.L."/>
            <person name="Cooper D."/>
            <person name="Coutinho P.M."/>
            <person name="Couturier J."/>
            <person name="Covert S."/>
            <person name="Cronk Q."/>
            <person name="Cunningham R."/>
            <person name="Davis J."/>
            <person name="Degroeve S."/>
            <person name="Dejardin A."/>
            <person name="Depamphilis C."/>
            <person name="Detter J."/>
            <person name="Dirks B."/>
            <person name="Dubchak I."/>
            <person name="Duplessis S."/>
            <person name="Ehlting J."/>
            <person name="Ellis B."/>
            <person name="Gendler K."/>
            <person name="Goodstein D."/>
            <person name="Gribskov M."/>
            <person name="Grimwood J."/>
            <person name="Groover A."/>
            <person name="Gunter L."/>
            <person name="Hamberger B."/>
            <person name="Heinze B."/>
            <person name="Helariutta Y."/>
            <person name="Henrissat B."/>
            <person name="Holligan D."/>
            <person name="Holt R."/>
            <person name="Huang W."/>
            <person name="Islam-Faridi N."/>
            <person name="Jones S."/>
            <person name="Jones-Rhoades M."/>
            <person name="Jorgensen R."/>
            <person name="Joshi C."/>
            <person name="Kangasjarvi J."/>
            <person name="Karlsson J."/>
            <person name="Kelleher C."/>
            <person name="Kirkpatrick R."/>
            <person name="Kirst M."/>
            <person name="Kohler A."/>
            <person name="Kalluri U."/>
            <person name="Larimer F."/>
            <person name="Leebens-Mack J."/>
            <person name="Leple J.C."/>
            <person name="Locascio P."/>
            <person name="Lou Y."/>
            <person name="Lucas S."/>
            <person name="Martin F."/>
            <person name="Montanini B."/>
            <person name="Napoli C."/>
            <person name="Nelson D.R."/>
            <person name="Nelson C."/>
            <person name="Nieminen K."/>
            <person name="Nilsson O."/>
            <person name="Pereda V."/>
            <person name="Peter G."/>
            <person name="Philippe R."/>
            <person name="Pilate G."/>
            <person name="Poliakov A."/>
            <person name="Razumovskaya J."/>
            <person name="Richardson P."/>
            <person name="Rinaldi C."/>
            <person name="Ritland K."/>
            <person name="Rouze P."/>
            <person name="Ryaboy D."/>
            <person name="Schmutz J."/>
            <person name="Schrader J."/>
            <person name="Segerman B."/>
            <person name="Shin H."/>
            <person name="Siddiqui A."/>
            <person name="Sterky F."/>
            <person name="Terry A."/>
            <person name="Tsai C.J."/>
            <person name="Uberbacher E."/>
            <person name="Unneberg P."/>
            <person name="Vahala J."/>
            <person name="Wall K."/>
            <person name="Wessler S."/>
            <person name="Yang G."/>
            <person name="Yin T."/>
            <person name="Douglas C."/>
            <person name="Marra M."/>
            <person name="Sandberg G."/>
            <person name="Van de Peer Y."/>
            <person name="Rokhsar D."/>
        </authorList>
    </citation>
    <scope>NUCLEOTIDE SEQUENCE [LARGE SCALE GENOMIC DNA]</scope>
    <source>
        <strain evidence="2">cv. Nisqually</strain>
    </source>
</reference>
<dbReference type="Proteomes" id="UP000006729">
    <property type="component" value="Chromosome 2"/>
</dbReference>
<accession>A0A2K2BCI9</accession>
<protein>
    <submittedName>
        <fullName evidence="1">Uncharacterized protein</fullName>
    </submittedName>
</protein>
<proteinExistence type="predicted"/>
<evidence type="ECO:0000313" key="2">
    <source>
        <dbReference type="Proteomes" id="UP000006729"/>
    </source>
</evidence>
<gene>
    <name evidence="1" type="ORF">POPTR_002G029000</name>
</gene>
<dbReference type="EMBL" id="CM009291">
    <property type="protein sequence ID" value="PNT47499.1"/>
    <property type="molecule type" value="Genomic_DNA"/>
</dbReference>
<dbReference type="AlphaFoldDB" id="A0A2K2BCI9"/>
<name>A0A2K2BCI9_POPTR</name>
<dbReference type="InParanoid" id="A0A2K2BCI9"/>
<organism evidence="1 2">
    <name type="scientific">Populus trichocarpa</name>
    <name type="common">Western balsam poplar</name>
    <name type="synonym">Populus balsamifera subsp. trichocarpa</name>
    <dbReference type="NCBI Taxonomy" id="3694"/>
    <lineage>
        <taxon>Eukaryota</taxon>
        <taxon>Viridiplantae</taxon>
        <taxon>Streptophyta</taxon>
        <taxon>Embryophyta</taxon>
        <taxon>Tracheophyta</taxon>
        <taxon>Spermatophyta</taxon>
        <taxon>Magnoliopsida</taxon>
        <taxon>eudicotyledons</taxon>
        <taxon>Gunneridae</taxon>
        <taxon>Pentapetalae</taxon>
        <taxon>rosids</taxon>
        <taxon>fabids</taxon>
        <taxon>Malpighiales</taxon>
        <taxon>Salicaceae</taxon>
        <taxon>Saliceae</taxon>
        <taxon>Populus</taxon>
    </lineage>
</organism>
<sequence>MKAFNCMLIHFEKMVLEYLSKRCCENLPWVTKKIPSWSFSRSSSPIAWSKRQNQWATQQWLFTLDELIEGMILRSTSTQ</sequence>
<keyword evidence="2" id="KW-1185">Reference proteome</keyword>